<dbReference type="GO" id="GO:0004040">
    <property type="term" value="F:amidase activity"/>
    <property type="evidence" value="ECO:0007669"/>
    <property type="project" value="InterPro"/>
</dbReference>
<reference evidence="8 9" key="1">
    <citation type="submission" date="2019-09" db="EMBL/GenBank/DDBJ databases">
        <title>Draft genome sequence of Ginsengibacter sp. BR5-29.</title>
        <authorList>
            <person name="Im W.-T."/>
        </authorList>
    </citation>
    <scope>NUCLEOTIDE SEQUENCE [LARGE SCALE GENOMIC DNA]</scope>
    <source>
        <strain evidence="8 9">BR5-29</strain>
    </source>
</reference>
<dbReference type="GO" id="GO:0042742">
    <property type="term" value="P:defense response to bacterium"/>
    <property type="evidence" value="ECO:0007669"/>
    <property type="project" value="UniProtKB-KW"/>
</dbReference>
<accession>A0A5J5IPS3</accession>
<dbReference type="InterPro" id="IPR002901">
    <property type="entry name" value="MGlyc_endo_b_GlcNAc-like_dom"/>
</dbReference>
<keyword evidence="2" id="KW-0081">Bacteriolytic enzyme</keyword>
<dbReference type="AlphaFoldDB" id="A0A5J5IPS3"/>
<protein>
    <recommendedName>
        <fullName evidence="4">Peptidoglycan hydrolase</fullName>
    </recommendedName>
</protein>
<feature type="signal peptide" evidence="6">
    <location>
        <begin position="1"/>
        <end position="20"/>
    </location>
</feature>
<dbReference type="RefSeq" id="WP_150413642.1">
    <property type="nucleotide sequence ID" value="NZ_VYQF01000001.1"/>
</dbReference>
<keyword evidence="9" id="KW-1185">Reference proteome</keyword>
<evidence type="ECO:0000313" key="9">
    <source>
        <dbReference type="Proteomes" id="UP000326903"/>
    </source>
</evidence>
<dbReference type="SMART" id="SM00257">
    <property type="entry name" value="LysM"/>
    <property type="match status" value="3"/>
</dbReference>
<evidence type="ECO:0000256" key="1">
    <source>
        <dbReference type="ARBA" id="ARBA00022529"/>
    </source>
</evidence>
<dbReference type="EMBL" id="VYQF01000001">
    <property type="protein sequence ID" value="KAA9041522.1"/>
    <property type="molecule type" value="Genomic_DNA"/>
</dbReference>
<dbReference type="InterPro" id="IPR051056">
    <property type="entry name" value="Glycosyl_Hydrolase_73"/>
</dbReference>
<dbReference type="PROSITE" id="PS51782">
    <property type="entry name" value="LYSM"/>
    <property type="match status" value="2"/>
</dbReference>
<organism evidence="8 9">
    <name type="scientific">Ginsengibacter hankyongi</name>
    <dbReference type="NCBI Taxonomy" id="2607284"/>
    <lineage>
        <taxon>Bacteria</taxon>
        <taxon>Pseudomonadati</taxon>
        <taxon>Bacteroidota</taxon>
        <taxon>Chitinophagia</taxon>
        <taxon>Chitinophagales</taxon>
        <taxon>Chitinophagaceae</taxon>
        <taxon>Ginsengibacter</taxon>
    </lineage>
</organism>
<dbReference type="PANTHER" id="PTHR33308:SF9">
    <property type="entry name" value="PEPTIDOGLYCAN HYDROLASE FLGJ"/>
    <property type="match status" value="1"/>
</dbReference>
<comment type="caution">
    <text evidence="8">The sequence shown here is derived from an EMBL/GenBank/DDBJ whole genome shotgun (WGS) entry which is preliminary data.</text>
</comment>
<feature type="compositionally biased region" description="Polar residues" evidence="5">
    <location>
        <begin position="331"/>
        <end position="341"/>
    </location>
</feature>
<dbReference type="Pfam" id="PF01832">
    <property type="entry name" value="Glucosaminidase"/>
    <property type="match status" value="1"/>
</dbReference>
<dbReference type="Pfam" id="PF01476">
    <property type="entry name" value="LysM"/>
    <property type="match status" value="3"/>
</dbReference>
<dbReference type="SMART" id="SM00047">
    <property type="entry name" value="LYZ2"/>
    <property type="match status" value="1"/>
</dbReference>
<proteinExistence type="predicted"/>
<evidence type="ECO:0000256" key="2">
    <source>
        <dbReference type="ARBA" id="ARBA00022638"/>
    </source>
</evidence>
<dbReference type="SUPFAM" id="SSF54106">
    <property type="entry name" value="LysM domain"/>
    <property type="match status" value="2"/>
</dbReference>
<keyword evidence="6" id="KW-0732">Signal</keyword>
<name>A0A5J5IPS3_9BACT</name>
<feature type="domain" description="LysM" evidence="7">
    <location>
        <begin position="272"/>
        <end position="316"/>
    </location>
</feature>
<evidence type="ECO:0000256" key="4">
    <source>
        <dbReference type="ARBA" id="ARBA00032108"/>
    </source>
</evidence>
<dbReference type="PANTHER" id="PTHR33308">
    <property type="entry name" value="PEPTIDOGLYCAN HYDROLASE FLGJ"/>
    <property type="match status" value="1"/>
</dbReference>
<feature type="region of interest" description="Disordered" evidence="5">
    <location>
        <begin position="326"/>
        <end position="347"/>
    </location>
</feature>
<evidence type="ECO:0000313" key="8">
    <source>
        <dbReference type="EMBL" id="KAA9041522.1"/>
    </source>
</evidence>
<dbReference type="GO" id="GO:0031640">
    <property type="term" value="P:killing of cells of another organism"/>
    <property type="evidence" value="ECO:0007669"/>
    <property type="project" value="UniProtKB-KW"/>
</dbReference>
<gene>
    <name evidence="8" type="ORF">FW778_05740</name>
</gene>
<feature type="domain" description="LysM" evidence="7">
    <location>
        <begin position="343"/>
        <end position="386"/>
    </location>
</feature>
<feature type="chain" id="PRO_5023928390" description="Peptidoglycan hydrolase" evidence="6">
    <location>
        <begin position="21"/>
        <end position="388"/>
    </location>
</feature>
<dbReference type="Proteomes" id="UP000326903">
    <property type="component" value="Unassembled WGS sequence"/>
</dbReference>
<dbReference type="Gene3D" id="3.10.350.10">
    <property type="entry name" value="LysM domain"/>
    <property type="match status" value="2"/>
</dbReference>
<evidence type="ECO:0000256" key="6">
    <source>
        <dbReference type="SAM" id="SignalP"/>
    </source>
</evidence>
<dbReference type="InterPro" id="IPR018392">
    <property type="entry name" value="LysM"/>
</dbReference>
<keyword evidence="1" id="KW-0929">Antimicrobial</keyword>
<evidence type="ECO:0000256" key="5">
    <source>
        <dbReference type="SAM" id="MobiDB-lite"/>
    </source>
</evidence>
<sequence>MKKLILLLIISFSLSQILCAQYMTVAEYVATYKDIAISEMKRMGVPAAISLAQGILETENGNSDLVKKSNNHFGIKCKSTWTAETVSHDDDAPGECFRAYKNAEDSYRDHSNFLRSSDRYAFLFKFDPRDYKAWAYGLRKAGYATNPKYPQILIKNIEDNNLEQYTLEGIGEVPVFDASKYNNDPEDKSVNDVLKSTGQNDAEDNLSEPTKLTINGSKALFVPKGTSLLAIASQNNINLSRLLEINDLQKDGLLDKDQYIFLEKKQKEGDRDYYIAQQNETLYDIAQKNGIILQNLYNYNNITSADNIYPGTKILLRPPLVTEDLNKNKSETNASPPSLTESRTHEVQPKESLYAISKKYGVSVTQLKEWNNLKDNNLQAGQQLIISK</sequence>
<dbReference type="InterPro" id="IPR036779">
    <property type="entry name" value="LysM_dom_sf"/>
</dbReference>
<evidence type="ECO:0000256" key="3">
    <source>
        <dbReference type="ARBA" id="ARBA00022801"/>
    </source>
</evidence>
<dbReference type="Gene3D" id="1.10.530.10">
    <property type="match status" value="1"/>
</dbReference>
<dbReference type="CDD" id="cd00118">
    <property type="entry name" value="LysM"/>
    <property type="match status" value="2"/>
</dbReference>
<evidence type="ECO:0000259" key="7">
    <source>
        <dbReference type="PROSITE" id="PS51782"/>
    </source>
</evidence>
<keyword evidence="3" id="KW-0378">Hydrolase</keyword>